<dbReference type="InterPro" id="IPR010232">
    <property type="entry name" value="UbiB"/>
</dbReference>
<evidence type="ECO:0000256" key="11">
    <source>
        <dbReference type="ARBA" id="ARBA00022989"/>
    </source>
</evidence>
<dbReference type="Pfam" id="PF03109">
    <property type="entry name" value="ABC1"/>
    <property type="match status" value="1"/>
</dbReference>
<organism evidence="15 16">
    <name type="scientific">Cellvibrio fibrivorans</name>
    <dbReference type="NCBI Taxonomy" id="126350"/>
    <lineage>
        <taxon>Bacteria</taxon>
        <taxon>Pseudomonadati</taxon>
        <taxon>Pseudomonadota</taxon>
        <taxon>Gammaproteobacteria</taxon>
        <taxon>Cellvibrionales</taxon>
        <taxon>Cellvibrionaceae</taxon>
        <taxon>Cellvibrio</taxon>
    </lineage>
</organism>
<dbReference type="InterPro" id="IPR004147">
    <property type="entry name" value="ABC1_dom"/>
</dbReference>
<keyword evidence="15" id="KW-0830">Ubiquinone</keyword>
<keyword evidence="5 13" id="KW-0808">Transferase</keyword>
<dbReference type="RefSeq" id="WP_310069356.1">
    <property type="nucleotide sequence ID" value="NZ_JAVDVX010000001.1"/>
</dbReference>
<accession>A0ABU1UUW7</accession>
<gene>
    <name evidence="13" type="primary">ubiB</name>
    <name evidence="15" type="ORF">J2X05_000982</name>
</gene>
<dbReference type="EC" id="2.7.-.-" evidence="13"/>
<keyword evidence="6 13" id="KW-0831">Ubiquinone biosynthesis</keyword>
<feature type="binding site" evidence="13">
    <location>
        <begin position="130"/>
        <end position="138"/>
    </location>
    <ligand>
        <name>ATP</name>
        <dbReference type="ChEBI" id="CHEBI:30616"/>
    </ligand>
</feature>
<keyword evidence="8 13" id="KW-0547">Nucleotide-binding</keyword>
<proteinExistence type="inferred from homology"/>
<keyword evidence="9 13" id="KW-0418">Kinase</keyword>
<comment type="function">
    <text evidence="13">Is probably a protein kinase regulator of UbiI activity which is involved in aerobic coenzyme Q (ubiquinone) biosynthesis.</text>
</comment>
<name>A0ABU1UUW7_9GAMM</name>
<keyword evidence="3 13" id="KW-1003">Cell membrane</keyword>
<dbReference type="PANTHER" id="PTHR10566">
    <property type="entry name" value="CHAPERONE-ACTIVITY OF BC1 COMPLEX CABC1 -RELATED"/>
    <property type="match status" value="1"/>
</dbReference>
<dbReference type="InterPro" id="IPR050154">
    <property type="entry name" value="UbiB_kinase"/>
</dbReference>
<evidence type="ECO:0000313" key="15">
    <source>
        <dbReference type="EMBL" id="MDR7088979.1"/>
    </source>
</evidence>
<comment type="similarity">
    <text evidence="13">Belongs to the ABC1 family. UbiB subfamily.</text>
</comment>
<evidence type="ECO:0000256" key="5">
    <source>
        <dbReference type="ARBA" id="ARBA00022679"/>
    </source>
</evidence>
<evidence type="ECO:0000256" key="10">
    <source>
        <dbReference type="ARBA" id="ARBA00022840"/>
    </source>
</evidence>
<keyword evidence="11 13" id="KW-1133">Transmembrane helix</keyword>
<evidence type="ECO:0000313" key="16">
    <source>
        <dbReference type="Proteomes" id="UP001253595"/>
    </source>
</evidence>
<dbReference type="SUPFAM" id="SSF56112">
    <property type="entry name" value="Protein kinase-like (PK-like)"/>
    <property type="match status" value="1"/>
</dbReference>
<feature type="active site" description="Proton acceptor" evidence="13">
    <location>
        <position position="287"/>
    </location>
</feature>
<evidence type="ECO:0000256" key="3">
    <source>
        <dbReference type="ARBA" id="ARBA00022475"/>
    </source>
</evidence>
<dbReference type="EMBL" id="JAVDVX010000001">
    <property type="protein sequence ID" value="MDR7088979.1"/>
    <property type="molecule type" value="Genomic_DNA"/>
</dbReference>
<sequence>MIVFFRLLKILRVFARYRLDQLLPANLPMAARFLLFFFGLFPKPLSASGEKMSRGECLRRACEDLGPIFVKFGQLLSTRPDLVPDDIVQELNHLQDNVAPFPNEEFQRIVEASLGANVSDIFASYDHAPLASASVAQVHTAVLKDGREVVIKVVRPGIENIIAQDVELLLLVARWVEKNTLDGKRLHPVEIVQDYRTTIFDELDLQREAANASQLRRNFLNSPLLYVPEIYWDYTRANVLVMERIYGIPVTDVNALAAQNTDMKKLAERGVEIFFTQVFEHNFFHADMHPGNIFVSRKNPQLPQYIAVDMAIVGSLTREDQYYLARNLLAMFRRDYRQVAELHVQSGWVPKTVRVEELEAAVRTVCEPIFAKPLKDISFANVLLSLFRTARRFEMEVQPQLVLLQKTLLNIEGLGRQLYPDLDLWATAHPFLERWLKNRFHPKSLWGELKRYAPEWMEKFPQVPDLIFNSLQQVPLIAQKLDALEADVAHRNLHQHRGRRKLIALLAFGAAGYFLYQDLQGSAVLRDWIITDVSPSTIVLAALGMVALWFRK</sequence>
<dbReference type="NCBIfam" id="NF003404">
    <property type="entry name" value="PRK04750.1"/>
    <property type="match status" value="1"/>
</dbReference>
<evidence type="ECO:0000256" key="1">
    <source>
        <dbReference type="ARBA" id="ARBA00005020"/>
    </source>
</evidence>
<dbReference type="HAMAP" id="MF_00414">
    <property type="entry name" value="UbiB"/>
    <property type="match status" value="1"/>
</dbReference>
<evidence type="ECO:0000256" key="8">
    <source>
        <dbReference type="ARBA" id="ARBA00022741"/>
    </source>
</evidence>
<feature type="transmembrane region" description="Helical" evidence="13">
    <location>
        <begin position="528"/>
        <end position="550"/>
    </location>
</feature>
<comment type="caution">
    <text evidence="15">The sequence shown here is derived from an EMBL/GenBank/DDBJ whole genome shotgun (WGS) entry which is preliminary data.</text>
</comment>
<keyword evidence="4" id="KW-0997">Cell inner membrane</keyword>
<protein>
    <recommendedName>
        <fullName evidence="13">Probable protein kinase UbiB</fullName>
        <ecNumber evidence="13">2.7.-.-</ecNumber>
    </recommendedName>
    <alternativeName>
        <fullName evidence="13">Ubiquinone biosynthesis protein UbiB</fullName>
    </alternativeName>
</protein>
<comment type="pathway">
    <text evidence="1 13">Cofactor biosynthesis; ubiquinone biosynthesis [regulation].</text>
</comment>
<evidence type="ECO:0000256" key="12">
    <source>
        <dbReference type="ARBA" id="ARBA00023136"/>
    </source>
</evidence>
<keyword evidence="10 13" id="KW-0067">ATP-binding</keyword>
<evidence type="ECO:0000256" key="7">
    <source>
        <dbReference type="ARBA" id="ARBA00022692"/>
    </source>
</evidence>
<dbReference type="NCBIfam" id="TIGR01982">
    <property type="entry name" value="UbiB"/>
    <property type="match status" value="1"/>
</dbReference>
<dbReference type="Proteomes" id="UP001253595">
    <property type="component" value="Unassembled WGS sequence"/>
</dbReference>
<keyword evidence="12 13" id="KW-0472">Membrane</keyword>
<keyword evidence="7 13" id="KW-0812">Transmembrane</keyword>
<evidence type="ECO:0000256" key="13">
    <source>
        <dbReference type="HAMAP-Rule" id="MF_00414"/>
    </source>
</evidence>
<dbReference type="CDD" id="cd13972">
    <property type="entry name" value="UbiB"/>
    <property type="match status" value="1"/>
</dbReference>
<keyword evidence="16" id="KW-1185">Reference proteome</keyword>
<comment type="subcellular location">
    <subcellularLocation>
        <location evidence="13">Cell membrane</location>
        <topology evidence="13">Single-pass membrane protein</topology>
    </subcellularLocation>
</comment>
<dbReference type="InterPro" id="IPR045308">
    <property type="entry name" value="UbiB_bact"/>
</dbReference>
<evidence type="ECO:0000256" key="9">
    <source>
        <dbReference type="ARBA" id="ARBA00022777"/>
    </source>
</evidence>
<comment type="similarity">
    <text evidence="2">Belongs to the protein kinase superfamily. ADCK protein kinase family.</text>
</comment>
<feature type="binding site" evidence="13">
    <location>
        <position position="152"/>
    </location>
    <ligand>
        <name>ATP</name>
        <dbReference type="ChEBI" id="CHEBI:30616"/>
    </ligand>
</feature>
<evidence type="ECO:0000256" key="6">
    <source>
        <dbReference type="ARBA" id="ARBA00022688"/>
    </source>
</evidence>
<feature type="domain" description="ABC1 atypical kinase-like" evidence="14">
    <location>
        <begin position="94"/>
        <end position="343"/>
    </location>
</feature>
<comment type="caution">
    <text evidence="13">Lacks conserved residue(s) required for the propagation of feature annotation.</text>
</comment>
<dbReference type="PANTHER" id="PTHR10566:SF113">
    <property type="entry name" value="PROTEIN ACTIVITY OF BC1 COMPLEX KINASE 7, CHLOROPLASTIC"/>
    <property type="match status" value="1"/>
</dbReference>
<dbReference type="InterPro" id="IPR011009">
    <property type="entry name" value="Kinase-like_dom_sf"/>
</dbReference>
<reference evidence="15 16" key="1">
    <citation type="submission" date="2023-07" db="EMBL/GenBank/DDBJ databases">
        <title>Sorghum-associated microbial communities from plants grown in Nebraska, USA.</title>
        <authorList>
            <person name="Schachtman D."/>
        </authorList>
    </citation>
    <scope>NUCLEOTIDE SEQUENCE [LARGE SCALE GENOMIC DNA]</scope>
    <source>
        <strain evidence="15 16">BE190</strain>
    </source>
</reference>
<evidence type="ECO:0000256" key="2">
    <source>
        <dbReference type="ARBA" id="ARBA00009670"/>
    </source>
</evidence>
<evidence type="ECO:0000256" key="4">
    <source>
        <dbReference type="ARBA" id="ARBA00022519"/>
    </source>
</evidence>
<evidence type="ECO:0000259" key="14">
    <source>
        <dbReference type="Pfam" id="PF03109"/>
    </source>
</evidence>